<sequence>MSTSVIERLDNFDIKRVEESDIGISTIDLLQEEKALAYLQEQQEKLNAPNMAVAASMLSKRYAYLVVGSTLYSMIELNGAPCFPLKACGLTEERGLCINEGDCPWQEAQANREKWRTTVLQELFANHLTPVIVALQRVSRIPQTILWENVAVRINSIFRDALDDCVENEIKQQSIYDDFLFLKGAGGALFQLKENPIKSYLKIGEELYSNPTRQTCCMYYRLKKEEGKISYCRVCPVKK</sequence>
<evidence type="ECO:0000313" key="3">
    <source>
        <dbReference type="Proteomes" id="UP000018895"/>
    </source>
</evidence>
<evidence type="ECO:0000259" key="1">
    <source>
        <dbReference type="Pfam" id="PF06276"/>
    </source>
</evidence>
<accession>W4Q9T8</accession>
<protein>
    <recommendedName>
        <fullName evidence="1">Aerobactin siderophore biosynthesis IucA/IucC-like C-terminal domain-containing protein</fullName>
    </recommendedName>
</protein>
<dbReference type="Proteomes" id="UP000018895">
    <property type="component" value="Unassembled WGS sequence"/>
</dbReference>
<name>W4Q9T8_9BACI</name>
<dbReference type="EMBL" id="BAUU01000001">
    <property type="protein sequence ID" value="GAE28747.1"/>
    <property type="molecule type" value="Genomic_DNA"/>
</dbReference>
<dbReference type="STRING" id="1236971.JCM9152_76"/>
<dbReference type="OrthoDB" id="5870636at2"/>
<dbReference type="GO" id="GO:0003824">
    <property type="term" value="F:catalytic activity"/>
    <property type="evidence" value="ECO:0007669"/>
    <property type="project" value="UniProtKB-ARBA"/>
</dbReference>
<dbReference type="InterPro" id="IPR022770">
    <property type="entry name" value="IucA/IucC-like_C"/>
</dbReference>
<organism evidence="2 3">
    <name type="scientific">Halalkalibacter hemicellulosilyticusJCM 9152</name>
    <dbReference type="NCBI Taxonomy" id="1236971"/>
    <lineage>
        <taxon>Bacteria</taxon>
        <taxon>Bacillati</taxon>
        <taxon>Bacillota</taxon>
        <taxon>Bacilli</taxon>
        <taxon>Bacillales</taxon>
        <taxon>Bacillaceae</taxon>
        <taxon>Halalkalibacter</taxon>
    </lineage>
</organism>
<dbReference type="Pfam" id="PF06276">
    <property type="entry name" value="FhuF"/>
    <property type="match status" value="1"/>
</dbReference>
<dbReference type="AlphaFoldDB" id="W4Q9T8"/>
<reference evidence="2" key="1">
    <citation type="journal article" date="2014" name="Genome Announc.">
        <title>Draft Genome Sequences of Three Alkaliphilic Bacillus Strains, Bacillus wakoensis JCM 9140T, Bacillus akibai JCM 9157T, and Bacillus hemicellulosilyticus JCM 9152T.</title>
        <authorList>
            <person name="Yuki M."/>
            <person name="Oshima K."/>
            <person name="Suda W."/>
            <person name="Oshida Y."/>
            <person name="Kitamura K."/>
            <person name="Iida T."/>
            <person name="Hattori M."/>
            <person name="Ohkuma M."/>
        </authorList>
    </citation>
    <scope>NUCLEOTIDE SEQUENCE [LARGE SCALE GENOMIC DNA]</scope>
    <source>
        <strain evidence="2">JCM 9152</strain>
    </source>
</reference>
<dbReference type="RefSeq" id="WP_052015413.1">
    <property type="nucleotide sequence ID" value="NZ_BAUU01000001.1"/>
</dbReference>
<evidence type="ECO:0000313" key="2">
    <source>
        <dbReference type="EMBL" id="GAE28747.1"/>
    </source>
</evidence>
<keyword evidence="3" id="KW-1185">Reference proteome</keyword>
<feature type="domain" description="Aerobactin siderophore biosynthesis IucA/IucC-like C-terminal" evidence="1">
    <location>
        <begin position="110"/>
        <end position="164"/>
    </location>
</feature>
<comment type="caution">
    <text evidence="2">The sequence shown here is derived from an EMBL/GenBank/DDBJ whole genome shotgun (WGS) entry which is preliminary data.</text>
</comment>
<proteinExistence type="predicted"/>
<gene>
    <name evidence="2" type="ORF">JCM9152_76</name>
</gene>